<feature type="signal peptide" evidence="1">
    <location>
        <begin position="1"/>
        <end position="22"/>
    </location>
</feature>
<evidence type="ECO:0000313" key="2">
    <source>
        <dbReference type="EMBL" id="BDV44600.1"/>
    </source>
</evidence>
<name>A0ABM8EQ69_9BACT</name>
<sequence length="98" mass="11051">MKPSIIALPVLALLLTVTPAVATLTQEPPQASKKNLCLLWSEDCPDKKLTITEQIAALKREIALGTTVYTPKELQRLRNKLDEYQFFYDRLMFGNSGK</sequence>
<dbReference type="RefSeq" id="WP_282000697.1">
    <property type="nucleotide sequence ID" value="NZ_AP027151.1"/>
</dbReference>
<protein>
    <submittedName>
        <fullName evidence="2">Uncharacterized protein</fullName>
    </submittedName>
</protein>
<organism evidence="2 3">
    <name type="scientific">Geotalea uraniireducens</name>
    <dbReference type="NCBI Taxonomy" id="351604"/>
    <lineage>
        <taxon>Bacteria</taxon>
        <taxon>Pseudomonadati</taxon>
        <taxon>Thermodesulfobacteriota</taxon>
        <taxon>Desulfuromonadia</taxon>
        <taxon>Geobacterales</taxon>
        <taxon>Geobacteraceae</taxon>
        <taxon>Geotalea</taxon>
    </lineage>
</organism>
<feature type="chain" id="PRO_5045036451" evidence="1">
    <location>
        <begin position="23"/>
        <end position="98"/>
    </location>
</feature>
<reference evidence="2 3" key="1">
    <citation type="submission" date="2022-12" db="EMBL/GenBank/DDBJ databases">
        <title>Polyphasic characterization of Geotalea uranireducens NIT-SL11 newly isolated from a complex of sewage sludge and microbially reduced graphene oxide.</title>
        <authorList>
            <person name="Xie L."/>
            <person name="Yoshida N."/>
            <person name="Meng L."/>
        </authorList>
    </citation>
    <scope>NUCLEOTIDE SEQUENCE [LARGE SCALE GENOMIC DNA]</scope>
    <source>
        <strain evidence="2 3">NIT-SL11</strain>
    </source>
</reference>
<evidence type="ECO:0000313" key="3">
    <source>
        <dbReference type="Proteomes" id="UP001317705"/>
    </source>
</evidence>
<proteinExistence type="predicted"/>
<evidence type="ECO:0000256" key="1">
    <source>
        <dbReference type="SAM" id="SignalP"/>
    </source>
</evidence>
<keyword evidence="1" id="KW-0732">Signal</keyword>
<keyword evidence="3" id="KW-1185">Reference proteome</keyword>
<accession>A0ABM8EQ69</accession>
<gene>
    <name evidence="2" type="ORF">GURASL_35230</name>
</gene>
<dbReference type="EMBL" id="AP027151">
    <property type="protein sequence ID" value="BDV44600.1"/>
    <property type="molecule type" value="Genomic_DNA"/>
</dbReference>
<dbReference type="Proteomes" id="UP001317705">
    <property type="component" value="Chromosome"/>
</dbReference>